<comment type="function">
    <text evidence="7 8">Plays a role in the regulation of phosphate uptake.</text>
</comment>
<protein>
    <recommendedName>
        <fullName evidence="8">Phosphate-specific transport system accessory protein PhoU</fullName>
    </recommendedName>
</protein>
<dbReference type="GO" id="GO:0006817">
    <property type="term" value="P:phosphate ion transport"/>
    <property type="evidence" value="ECO:0007669"/>
    <property type="project" value="UniProtKB-KW"/>
</dbReference>
<dbReference type="InterPro" id="IPR038078">
    <property type="entry name" value="PhoU-like_sf"/>
</dbReference>
<dbReference type="InterPro" id="IPR028366">
    <property type="entry name" value="PhoU"/>
</dbReference>
<evidence type="ECO:0000256" key="5">
    <source>
        <dbReference type="ARBA" id="ARBA00022490"/>
    </source>
</evidence>
<proteinExistence type="inferred from homology"/>
<feature type="domain" description="PhoU" evidence="9">
    <location>
        <begin position="19"/>
        <end position="105"/>
    </location>
</feature>
<comment type="subunit">
    <text evidence="3 8">Homodimer.</text>
</comment>
<keyword evidence="6 8" id="KW-0592">Phosphate transport</keyword>
<keyword evidence="5 8" id="KW-0963">Cytoplasm</keyword>
<comment type="similarity">
    <text evidence="2 8">Belongs to the PhoU family.</text>
</comment>
<organism evidence="10 11">
    <name type="scientific">Spirochaeta isovalerica</name>
    <dbReference type="NCBI Taxonomy" id="150"/>
    <lineage>
        <taxon>Bacteria</taxon>
        <taxon>Pseudomonadati</taxon>
        <taxon>Spirochaetota</taxon>
        <taxon>Spirochaetia</taxon>
        <taxon>Spirochaetales</taxon>
        <taxon>Spirochaetaceae</taxon>
        <taxon>Spirochaeta</taxon>
    </lineage>
</organism>
<dbReference type="Gene3D" id="1.20.58.220">
    <property type="entry name" value="Phosphate transport system protein phou homolog 2, domain 2"/>
    <property type="match status" value="1"/>
</dbReference>
<dbReference type="GO" id="GO:0030643">
    <property type="term" value="P:intracellular phosphate ion homeostasis"/>
    <property type="evidence" value="ECO:0007669"/>
    <property type="project" value="InterPro"/>
</dbReference>
<dbReference type="InterPro" id="IPR026022">
    <property type="entry name" value="PhoU_dom"/>
</dbReference>
<dbReference type="GO" id="GO:0045936">
    <property type="term" value="P:negative regulation of phosphate metabolic process"/>
    <property type="evidence" value="ECO:0007669"/>
    <property type="project" value="InterPro"/>
</dbReference>
<keyword evidence="11" id="KW-1185">Reference proteome</keyword>
<dbReference type="NCBIfam" id="TIGR02135">
    <property type="entry name" value="phoU_full"/>
    <property type="match status" value="1"/>
</dbReference>
<name>A0A841RCQ6_9SPIO</name>
<dbReference type="SUPFAM" id="SSF109755">
    <property type="entry name" value="PhoU-like"/>
    <property type="match status" value="1"/>
</dbReference>
<reference evidence="10 11" key="1">
    <citation type="submission" date="2020-08" db="EMBL/GenBank/DDBJ databases">
        <title>Genomic Encyclopedia of Type Strains, Phase IV (KMG-IV): sequencing the most valuable type-strain genomes for metagenomic binning, comparative biology and taxonomic classification.</title>
        <authorList>
            <person name="Goeker M."/>
        </authorList>
    </citation>
    <scope>NUCLEOTIDE SEQUENCE [LARGE SCALE GENOMIC DNA]</scope>
    <source>
        <strain evidence="10 11">DSM 2461</strain>
    </source>
</reference>
<comment type="subcellular location">
    <subcellularLocation>
        <location evidence="1 8">Cytoplasm</location>
    </subcellularLocation>
</comment>
<evidence type="ECO:0000313" key="10">
    <source>
        <dbReference type="EMBL" id="MBB6481723.1"/>
    </source>
</evidence>
<feature type="domain" description="PhoU" evidence="9">
    <location>
        <begin position="121"/>
        <end position="206"/>
    </location>
</feature>
<evidence type="ECO:0000256" key="3">
    <source>
        <dbReference type="ARBA" id="ARBA00011738"/>
    </source>
</evidence>
<dbReference type="AlphaFoldDB" id="A0A841RCQ6"/>
<dbReference type="Proteomes" id="UP000587760">
    <property type="component" value="Unassembled WGS sequence"/>
</dbReference>
<dbReference type="Pfam" id="PF01895">
    <property type="entry name" value="PhoU"/>
    <property type="match status" value="2"/>
</dbReference>
<evidence type="ECO:0000256" key="8">
    <source>
        <dbReference type="PIRNR" id="PIRNR003107"/>
    </source>
</evidence>
<evidence type="ECO:0000256" key="2">
    <source>
        <dbReference type="ARBA" id="ARBA00008107"/>
    </source>
</evidence>
<sequence length="218" mass="25145">MEVRTHFHNELNRVFRDVITMGDMVRELLNKGLDSLLNANEILASEVIEEDQKIDEMQMKIEDECTLIIAKETPVATELREVLTVIKIANELERLGDHAKHMAKRAGKVSTEGLKIAGPTLQEMNDFGCQMVKEALESFLELDSAWAKEIAERDNFIDQKYYALYDKLIDVIKEKPYKAENLVPLLFLNRYLERIGDRVTNICECIVYSKTNKHVELN</sequence>
<dbReference type="PANTHER" id="PTHR42930">
    <property type="entry name" value="PHOSPHATE-SPECIFIC TRANSPORT SYSTEM ACCESSORY PROTEIN PHOU"/>
    <property type="match status" value="1"/>
</dbReference>
<dbReference type="PANTHER" id="PTHR42930:SF3">
    <property type="entry name" value="PHOSPHATE-SPECIFIC TRANSPORT SYSTEM ACCESSORY PROTEIN PHOU"/>
    <property type="match status" value="1"/>
</dbReference>
<dbReference type="PIRSF" id="PIRSF003107">
    <property type="entry name" value="PhoU"/>
    <property type="match status" value="1"/>
</dbReference>
<dbReference type="RefSeq" id="WP_184747956.1">
    <property type="nucleotide sequence ID" value="NZ_JACHGJ010000007.1"/>
</dbReference>
<dbReference type="EMBL" id="JACHGJ010000007">
    <property type="protein sequence ID" value="MBB6481723.1"/>
    <property type="molecule type" value="Genomic_DNA"/>
</dbReference>
<evidence type="ECO:0000313" key="11">
    <source>
        <dbReference type="Proteomes" id="UP000587760"/>
    </source>
</evidence>
<dbReference type="GO" id="GO:0005737">
    <property type="term" value="C:cytoplasm"/>
    <property type="evidence" value="ECO:0007669"/>
    <property type="project" value="UniProtKB-SubCell"/>
</dbReference>
<gene>
    <name evidence="10" type="ORF">HNR50_003403</name>
</gene>
<comment type="caution">
    <text evidence="10">The sequence shown here is derived from an EMBL/GenBank/DDBJ whole genome shotgun (WGS) entry which is preliminary data.</text>
</comment>
<accession>A0A841RCQ6</accession>
<evidence type="ECO:0000259" key="9">
    <source>
        <dbReference type="Pfam" id="PF01895"/>
    </source>
</evidence>
<keyword evidence="4 8" id="KW-0813">Transport</keyword>
<evidence type="ECO:0000256" key="6">
    <source>
        <dbReference type="ARBA" id="ARBA00022592"/>
    </source>
</evidence>
<evidence type="ECO:0000256" key="7">
    <source>
        <dbReference type="ARBA" id="ARBA00056181"/>
    </source>
</evidence>
<evidence type="ECO:0000256" key="4">
    <source>
        <dbReference type="ARBA" id="ARBA00022448"/>
    </source>
</evidence>
<evidence type="ECO:0000256" key="1">
    <source>
        <dbReference type="ARBA" id="ARBA00004496"/>
    </source>
</evidence>
<dbReference type="FunFam" id="1.20.58.220:FF:000004">
    <property type="entry name" value="Phosphate-specific transport system accessory protein PhoU"/>
    <property type="match status" value="1"/>
</dbReference>